<dbReference type="InterPro" id="IPR014710">
    <property type="entry name" value="RmlC-like_jellyroll"/>
</dbReference>
<dbReference type="Proteomes" id="UP000178859">
    <property type="component" value="Unassembled WGS sequence"/>
</dbReference>
<accession>A0A1F5MHS1</accession>
<dbReference type="EMBL" id="MFDT01000024">
    <property type="protein sequence ID" value="OGE64879.1"/>
    <property type="molecule type" value="Genomic_DNA"/>
</dbReference>
<dbReference type="PANTHER" id="PTHR35848">
    <property type="entry name" value="OXALATE-BINDING PROTEIN"/>
    <property type="match status" value="1"/>
</dbReference>
<evidence type="ECO:0000313" key="3">
    <source>
        <dbReference type="EMBL" id="OGE64879.1"/>
    </source>
</evidence>
<dbReference type="InterPro" id="IPR011051">
    <property type="entry name" value="RmlC_Cupin_sf"/>
</dbReference>
<organism evidence="3 4">
    <name type="scientific">Candidatus Daviesbacteria bacterium RIFCSPLOWO2_02_FULL_36_7</name>
    <dbReference type="NCBI Taxonomy" id="1797792"/>
    <lineage>
        <taxon>Bacteria</taxon>
        <taxon>Candidatus Daviesiibacteriota</taxon>
    </lineage>
</organism>
<evidence type="ECO:0000256" key="1">
    <source>
        <dbReference type="ARBA" id="ARBA00022723"/>
    </source>
</evidence>
<comment type="caution">
    <text evidence="3">The sequence shown here is derived from an EMBL/GenBank/DDBJ whole genome shotgun (WGS) entry which is preliminary data.</text>
</comment>
<dbReference type="SUPFAM" id="SSF51182">
    <property type="entry name" value="RmlC-like cupins"/>
    <property type="match status" value="1"/>
</dbReference>
<gene>
    <name evidence="3" type="ORF">A3I48_01175</name>
</gene>
<dbReference type="AlphaFoldDB" id="A0A1F5MHS1"/>
<dbReference type="Pfam" id="PF07883">
    <property type="entry name" value="Cupin_2"/>
    <property type="match status" value="1"/>
</dbReference>
<protein>
    <recommendedName>
        <fullName evidence="2">Cupin type-2 domain-containing protein</fullName>
    </recommendedName>
</protein>
<evidence type="ECO:0000313" key="4">
    <source>
        <dbReference type="Proteomes" id="UP000178859"/>
    </source>
</evidence>
<evidence type="ECO:0000259" key="2">
    <source>
        <dbReference type="Pfam" id="PF07883"/>
    </source>
</evidence>
<dbReference type="Gene3D" id="2.60.120.10">
    <property type="entry name" value="Jelly Rolls"/>
    <property type="match status" value="1"/>
</dbReference>
<feature type="domain" description="Cupin type-2" evidence="2">
    <location>
        <begin position="46"/>
        <end position="113"/>
    </location>
</feature>
<keyword evidence="1" id="KW-0479">Metal-binding</keyword>
<dbReference type="GO" id="GO:0046872">
    <property type="term" value="F:metal ion binding"/>
    <property type="evidence" value="ECO:0007669"/>
    <property type="project" value="UniProtKB-KW"/>
</dbReference>
<reference evidence="3 4" key="1">
    <citation type="journal article" date="2016" name="Nat. Commun.">
        <title>Thousands of microbial genomes shed light on interconnected biogeochemical processes in an aquifer system.</title>
        <authorList>
            <person name="Anantharaman K."/>
            <person name="Brown C.T."/>
            <person name="Hug L.A."/>
            <person name="Sharon I."/>
            <person name="Castelle C.J."/>
            <person name="Probst A.J."/>
            <person name="Thomas B.C."/>
            <person name="Singh A."/>
            <person name="Wilkins M.J."/>
            <person name="Karaoz U."/>
            <person name="Brodie E.L."/>
            <person name="Williams K.H."/>
            <person name="Hubbard S.S."/>
            <person name="Banfield J.F."/>
        </authorList>
    </citation>
    <scope>NUCLEOTIDE SEQUENCE [LARGE SCALE GENOMIC DNA]</scope>
</reference>
<dbReference type="InterPro" id="IPR051610">
    <property type="entry name" value="GPI/OXD"/>
</dbReference>
<proteinExistence type="predicted"/>
<dbReference type="InterPro" id="IPR013096">
    <property type="entry name" value="Cupin_2"/>
</dbReference>
<sequence length="127" mass="14477">MQVIRSKDLKYIAASHEDQDNPGVWKKILFKKDELVDGRIQMINWAKLPVGKTFQAHFHEDMDEVFIILNGKTSIRINDEEDNLEKGDAVVIPMKHVHQMTNTCAEDVEYVVIGISRGLNGKTINTV</sequence>
<name>A0A1F5MHS1_9BACT</name>